<feature type="transmembrane region" description="Helical" evidence="2">
    <location>
        <begin position="6"/>
        <end position="25"/>
    </location>
</feature>
<dbReference type="OrthoDB" id="2905109at2"/>
<evidence type="ECO:0000256" key="2">
    <source>
        <dbReference type="SAM" id="Phobius"/>
    </source>
</evidence>
<dbReference type="AlphaFoldDB" id="A0A1G8JG06"/>
<organism evidence="3 4">
    <name type="scientific">Aneurinibacillus migulanus</name>
    <name type="common">Bacillus migulanus</name>
    <dbReference type="NCBI Taxonomy" id="47500"/>
    <lineage>
        <taxon>Bacteria</taxon>
        <taxon>Bacillati</taxon>
        <taxon>Bacillota</taxon>
        <taxon>Bacilli</taxon>
        <taxon>Bacillales</taxon>
        <taxon>Paenibacillaceae</taxon>
        <taxon>Aneurinibacillus group</taxon>
        <taxon>Aneurinibacillus</taxon>
    </lineage>
</organism>
<feature type="compositionally biased region" description="Basic and acidic residues" evidence="1">
    <location>
        <begin position="39"/>
        <end position="57"/>
    </location>
</feature>
<keyword evidence="2" id="KW-0812">Transmembrane</keyword>
<evidence type="ECO:0000313" key="3">
    <source>
        <dbReference type="EMBL" id="SDI30188.1"/>
    </source>
</evidence>
<dbReference type="Proteomes" id="UP000182836">
    <property type="component" value="Unassembled WGS sequence"/>
</dbReference>
<accession>A0A1G8JG06</accession>
<dbReference type="EMBL" id="FNED01000003">
    <property type="protein sequence ID" value="SDI30188.1"/>
    <property type="molecule type" value="Genomic_DNA"/>
</dbReference>
<reference evidence="3 4" key="1">
    <citation type="submission" date="2016-10" db="EMBL/GenBank/DDBJ databases">
        <authorList>
            <person name="de Groot N.N."/>
        </authorList>
    </citation>
    <scope>NUCLEOTIDE SEQUENCE [LARGE SCALE GENOMIC DNA]</scope>
    <source>
        <strain evidence="3 4">DSM 2895</strain>
    </source>
</reference>
<keyword evidence="2" id="KW-0472">Membrane</keyword>
<protein>
    <submittedName>
        <fullName evidence="3">Uncharacterized protein</fullName>
    </submittedName>
</protein>
<feature type="region of interest" description="Disordered" evidence="1">
    <location>
        <begin position="34"/>
        <end position="57"/>
    </location>
</feature>
<proteinExistence type="predicted"/>
<keyword evidence="2" id="KW-1133">Transmembrane helix</keyword>
<sequence length="57" mass="6456">MGEFLFSIGYGGSLIVMGLFMRAFLQKMERQTTSTRQEIMNKGENKGKENSHEKVGI</sequence>
<name>A0A1G8JG06_ANEMI</name>
<evidence type="ECO:0000256" key="1">
    <source>
        <dbReference type="SAM" id="MobiDB-lite"/>
    </source>
</evidence>
<gene>
    <name evidence="3" type="ORF">SAMN04487909_1034</name>
</gene>
<dbReference type="GeneID" id="43759310"/>
<evidence type="ECO:0000313" key="4">
    <source>
        <dbReference type="Proteomes" id="UP000182836"/>
    </source>
</evidence>
<dbReference type="RefSeq" id="WP_158502411.1">
    <property type="nucleotide sequence ID" value="NZ_BJOA01000029.1"/>
</dbReference>